<gene>
    <name evidence="2" type="ORF">BV898_08840</name>
</gene>
<feature type="region of interest" description="Disordered" evidence="1">
    <location>
        <begin position="55"/>
        <end position="75"/>
    </location>
</feature>
<protein>
    <submittedName>
        <fullName evidence="2">Uncharacterized protein</fullName>
    </submittedName>
</protein>
<sequence length="89" mass="10214">MKHLSARIVTVTTARLRVPGSVERRPTTRQPTEFLKCRDSILCADLSVAGLGVTSPEQYPRQRNGENDGFKQPFIANQVMQQFRRDRQR</sequence>
<name>A0A1W0WPQ0_HYPEX</name>
<evidence type="ECO:0000313" key="3">
    <source>
        <dbReference type="Proteomes" id="UP000192578"/>
    </source>
</evidence>
<proteinExistence type="predicted"/>
<dbReference type="EMBL" id="MTYJ01000066">
    <property type="protein sequence ID" value="OQV17123.1"/>
    <property type="molecule type" value="Genomic_DNA"/>
</dbReference>
<dbReference type="Proteomes" id="UP000192578">
    <property type="component" value="Unassembled WGS sequence"/>
</dbReference>
<evidence type="ECO:0000313" key="2">
    <source>
        <dbReference type="EMBL" id="OQV17123.1"/>
    </source>
</evidence>
<dbReference type="OrthoDB" id="5914531at2759"/>
<accession>A0A1W0WPQ0</accession>
<organism evidence="2 3">
    <name type="scientific">Hypsibius exemplaris</name>
    <name type="common">Freshwater tardigrade</name>
    <dbReference type="NCBI Taxonomy" id="2072580"/>
    <lineage>
        <taxon>Eukaryota</taxon>
        <taxon>Metazoa</taxon>
        <taxon>Ecdysozoa</taxon>
        <taxon>Tardigrada</taxon>
        <taxon>Eutardigrada</taxon>
        <taxon>Parachela</taxon>
        <taxon>Hypsibioidea</taxon>
        <taxon>Hypsibiidae</taxon>
        <taxon>Hypsibius</taxon>
    </lineage>
</organism>
<reference evidence="3" key="1">
    <citation type="submission" date="2017-01" db="EMBL/GenBank/DDBJ databases">
        <title>Comparative genomics of anhydrobiosis in the tardigrade Hypsibius dujardini.</title>
        <authorList>
            <person name="Yoshida Y."/>
            <person name="Koutsovoulos G."/>
            <person name="Laetsch D."/>
            <person name="Stevens L."/>
            <person name="Kumar S."/>
            <person name="Horikawa D."/>
            <person name="Ishino K."/>
            <person name="Komine S."/>
            <person name="Tomita M."/>
            <person name="Blaxter M."/>
            <person name="Arakawa K."/>
        </authorList>
    </citation>
    <scope>NUCLEOTIDE SEQUENCE [LARGE SCALE GENOMIC DNA]</scope>
    <source>
        <strain evidence="3">Z151</strain>
    </source>
</reference>
<keyword evidence="3" id="KW-1185">Reference proteome</keyword>
<comment type="caution">
    <text evidence="2">The sequence shown here is derived from an EMBL/GenBank/DDBJ whole genome shotgun (WGS) entry which is preliminary data.</text>
</comment>
<evidence type="ECO:0000256" key="1">
    <source>
        <dbReference type="SAM" id="MobiDB-lite"/>
    </source>
</evidence>
<dbReference type="AlphaFoldDB" id="A0A1W0WPQ0"/>